<dbReference type="Gene3D" id="2.60.40.1910">
    <property type="match status" value="1"/>
</dbReference>
<evidence type="ECO:0000256" key="6">
    <source>
        <dbReference type="ARBA" id="ARBA00022801"/>
    </source>
</evidence>
<protein>
    <submittedName>
        <fullName evidence="14">Aminopeptidase 2 mitochondrial</fullName>
    </submittedName>
</protein>
<evidence type="ECO:0000256" key="4">
    <source>
        <dbReference type="ARBA" id="ARBA00022670"/>
    </source>
</evidence>
<keyword evidence="6" id="KW-0378">Hydrolase</keyword>
<dbReference type="InterPro" id="IPR024571">
    <property type="entry name" value="ERAP1-like_C_dom"/>
</dbReference>
<dbReference type="InterPro" id="IPR034016">
    <property type="entry name" value="M1_APN-typ"/>
</dbReference>
<feature type="domain" description="Aminopeptidase N-like N-terminal" evidence="13">
    <location>
        <begin position="27"/>
        <end position="217"/>
    </location>
</feature>
<feature type="transmembrane region" description="Helical" evidence="10">
    <location>
        <begin position="1293"/>
        <end position="1314"/>
    </location>
</feature>
<dbReference type="Proteomes" id="UP001308179">
    <property type="component" value="Unassembled WGS sequence"/>
</dbReference>
<dbReference type="PANTHER" id="PTHR11533:SF174">
    <property type="entry name" value="PUROMYCIN-SENSITIVE AMINOPEPTIDASE-RELATED"/>
    <property type="match status" value="1"/>
</dbReference>
<evidence type="ECO:0000256" key="8">
    <source>
        <dbReference type="ARBA" id="ARBA00023049"/>
    </source>
</evidence>
<comment type="similarity">
    <text evidence="2">Belongs to the peptidase M1 family.</text>
</comment>
<evidence type="ECO:0000313" key="15">
    <source>
        <dbReference type="Proteomes" id="UP001308179"/>
    </source>
</evidence>
<feature type="transmembrane region" description="Helical" evidence="10">
    <location>
        <begin position="1739"/>
        <end position="1758"/>
    </location>
</feature>
<organism evidence="14 15">
    <name type="scientific">Rachicladosporium monterosium</name>
    <dbReference type="NCBI Taxonomy" id="1507873"/>
    <lineage>
        <taxon>Eukaryota</taxon>
        <taxon>Fungi</taxon>
        <taxon>Dikarya</taxon>
        <taxon>Ascomycota</taxon>
        <taxon>Pezizomycotina</taxon>
        <taxon>Dothideomycetes</taxon>
        <taxon>Dothideomycetidae</taxon>
        <taxon>Cladosporiales</taxon>
        <taxon>Cladosporiaceae</taxon>
        <taxon>Rachicladosporium</taxon>
    </lineage>
</organism>
<feature type="transmembrane region" description="Helical" evidence="10">
    <location>
        <begin position="1562"/>
        <end position="1583"/>
    </location>
</feature>
<dbReference type="SUPFAM" id="SSF55486">
    <property type="entry name" value="Metalloproteases ('zincins'), catalytic domain"/>
    <property type="match status" value="1"/>
</dbReference>
<comment type="caution">
    <text evidence="14">The sequence shown here is derived from an EMBL/GenBank/DDBJ whole genome shotgun (WGS) entry which is preliminary data.</text>
</comment>
<dbReference type="Gene3D" id="1.25.50.20">
    <property type="match status" value="1"/>
</dbReference>
<dbReference type="InterPro" id="IPR042097">
    <property type="entry name" value="Aminopeptidase_N-like_N_sf"/>
</dbReference>
<evidence type="ECO:0000259" key="13">
    <source>
        <dbReference type="Pfam" id="PF17900"/>
    </source>
</evidence>
<dbReference type="Gene3D" id="2.60.40.1730">
    <property type="entry name" value="tricorn interacting facor f3 domain"/>
    <property type="match status" value="1"/>
</dbReference>
<dbReference type="InterPro" id="IPR050344">
    <property type="entry name" value="Peptidase_M1_aminopeptidases"/>
</dbReference>
<dbReference type="Gene3D" id="1.10.390.10">
    <property type="entry name" value="Neutral Protease Domain 2"/>
    <property type="match status" value="1"/>
</dbReference>
<feature type="transmembrane region" description="Helical" evidence="10">
    <location>
        <begin position="1105"/>
        <end position="1125"/>
    </location>
</feature>
<evidence type="ECO:0000256" key="1">
    <source>
        <dbReference type="ARBA" id="ARBA00001947"/>
    </source>
</evidence>
<evidence type="ECO:0000256" key="10">
    <source>
        <dbReference type="SAM" id="Phobius"/>
    </source>
</evidence>
<dbReference type="PRINTS" id="PR00756">
    <property type="entry name" value="ALADIPTASE"/>
</dbReference>
<feature type="transmembrane region" description="Helical" evidence="10">
    <location>
        <begin position="1262"/>
        <end position="1281"/>
    </location>
</feature>
<dbReference type="InterPro" id="IPR027268">
    <property type="entry name" value="Peptidase_M4/M1_CTD_sf"/>
</dbReference>
<keyword evidence="10" id="KW-0472">Membrane</keyword>
<keyword evidence="5" id="KW-0479">Metal-binding</keyword>
<reference evidence="14 15" key="1">
    <citation type="submission" date="2023-08" db="EMBL/GenBank/DDBJ databases">
        <title>Black Yeasts Isolated from many extreme environments.</title>
        <authorList>
            <person name="Coleine C."/>
            <person name="Stajich J.E."/>
            <person name="Selbmann L."/>
        </authorList>
    </citation>
    <scope>NUCLEOTIDE SEQUENCE [LARGE SCALE GENOMIC DNA]</scope>
    <source>
        <strain evidence="14 15">CCFEE 5386</strain>
    </source>
</reference>
<evidence type="ECO:0000256" key="7">
    <source>
        <dbReference type="ARBA" id="ARBA00022833"/>
    </source>
</evidence>
<gene>
    <name evidence="14" type="primary">APE2</name>
    <name evidence="14" type="ORF">LTR32_000102</name>
</gene>
<keyword evidence="10" id="KW-0812">Transmembrane</keyword>
<feature type="compositionally biased region" description="Basic and acidic residues" evidence="9">
    <location>
        <begin position="925"/>
        <end position="940"/>
    </location>
</feature>
<feature type="transmembrane region" description="Helical" evidence="10">
    <location>
        <begin position="1595"/>
        <end position="1625"/>
    </location>
</feature>
<dbReference type="EMBL" id="JAVRRR010000002">
    <property type="protein sequence ID" value="KAK5148599.1"/>
    <property type="molecule type" value="Genomic_DNA"/>
</dbReference>
<feature type="domain" description="ERAP1-like C-terminal" evidence="12">
    <location>
        <begin position="543"/>
        <end position="860"/>
    </location>
</feature>
<evidence type="ECO:0000256" key="5">
    <source>
        <dbReference type="ARBA" id="ARBA00022723"/>
    </source>
</evidence>
<evidence type="ECO:0000256" key="3">
    <source>
        <dbReference type="ARBA" id="ARBA00022438"/>
    </source>
</evidence>
<dbReference type="PANTHER" id="PTHR11533">
    <property type="entry name" value="PROTEASE M1 ZINC METALLOPROTEASE"/>
    <property type="match status" value="1"/>
</dbReference>
<accession>A0ABR0LH02</accession>
<keyword evidence="8" id="KW-0482">Metalloprotease</keyword>
<comment type="cofactor">
    <cofactor evidence="1">
        <name>Zn(2+)</name>
        <dbReference type="ChEBI" id="CHEBI:29105"/>
    </cofactor>
</comment>
<dbReference type="GO" id="GO:0004177">
    <property type="term" value="F:aminopeptidase activity"/>
    <property type="evidence" value="ECO:0007669"/>
    <property type="project" value="UniProtKB-KW"/>
</dbReference>
<dbReference type="InterPro" id="IPR001930">
    <property type="entry name" value="Peptidase_M1"/>
</dbReference>
<evidence type="ECO:0000256" key="2">
    <source>
        <dbReference type="ARBA" id="ARBA00010136"/>
    </source>
</evidence>
<feature type="transmembrane region" description="Helical" evidence="10">
    <location>
        <begin position="1699"/>
        <end position="1719"/>
    </location>
</feature>
<feature type="transmembrane region" description="Helical" evidence="10">
    <location>
        <begin position="1155"/>
        <end position="1183"/>
    </location>
</feature>
<dbReference type="Pfam" id="PF01433">
    <property type="entry name" value="Peptidase_M1"/>
    <property type="match status" value="1"/>
</dbReference>
<keyword evidence="3 14" id="KW-0031">Aminopeptidase</keyword>
<proteinExistence type="inferred from homology"/>
<dbReference type="CDD" id="cd09601">
    <property type="entry name" value="M1_APN-Q_like"/>
    <property type="match status" value="1"/>
</dbReference>
<evidence type="ECO:0000313" key="14">
    <source>
        <dbReference type="EMBL" id="KAK5148599.1"/>
    </source>
</evidence>
<evidence type="ECO:0000256" key="9">
    <source>
        <dbReference type="SAM" id="MobiDB-lite"/>
    </source>
</evidence>
<keyword evidence="4" id="KW-0645">Protease</keyword>
<dbReference type="InterPro" id="IPR045357">
    <property type="entry name" value="Aminopeptidase_N-like_N"/>
</dbReference>
<dbReference type="SUPFAM" id="SSF63737">
    <property type="entry name" value="Leukotriene A4 hydrolase N-terminal domain"/>
    <property type="match status" value="1"/>
</dbReference>
<feature type="region of interest" description="Disordered" evidence="9">
    <location>
        <begin position="885"/>
        <end position="1029"/>
    </location>
</feature>
<sequence length="1827" mass="202515">MCKQGHEADTSSMDVSHGREVLPKNVKPTHYDLTLEPNLETFKYNGTVTIDLDVKEDTKSISLNTYEIDIQETKITSGEDVISSSPKLSYNEDAQATKIDFEQTIPAGSKAKLFLKFTGTLNDSMAGFYRSSYKDASGNDKWMATSQMEPTDARRAFPCFDEPALKAEFTVTLIADHKMTCLSNMDVASEKDIDSQLTGSKRKAVTFNKSPLMSTYLLAFIVGELKVHEDHSFRIPVRVYMTPDKELDHGKFSAELGARTLEFYEKEFASDFPLPKMDMVAIPDFSAGAMENWGLITYRVVDLLLDEKTASASTRQRVAEVVQHELAHQWFGNLVTMDFWDGLWLNEGFATWMSWYSCNKFYPEWKVWQGYVTDNLQSALGLDSLRSSHPIEVPVKRADEINQIFDAISYSKGSCVIRMISKHLGEDVFMEGIRRYLKKHAYGNTQTGDLWAALSDASGKDVVSVADTWTKYVGFPVITVEEDAKESSIKVKQNRFLRTADVKPEEDKTIYPVFLGLRTKDGIQEDLTLNKREGTFEVPDMDFYKLNADHSGIYRTNYTPERLRKLGENAKAGLLSVEDRAGMLADAGALTAAGYQKTSGLLSLLKGFDTEPDFVVWDEITARIGAVRAAWIFQDDNVKDALKAFSRDLVSSKAHKLGWEFKESDGHIEQQFKALLFGSAASAGDEKTKAAAFEMFEKFVKGDRQAIHPNIRGAVYSIVLQYGGAKEYDAILKEYETAKNADERNTALRSVGRAKQPELIQRSLAYSLSKEVKDQDIYLPLAGLRAHKEGIEAFWTWMKANWATLKKKLPPSLTMMGSVVAMGTSGFTSEAQRADVEKFFKEVGTKGFERSLAQSLDSIEAKAGWLERDAKDVEEWLKENKYFSTSMPSHLKPPDSDDHCDELSSAEDSGHDSPPRRISRTPRPYHHDGLEVRQDTDNSGHEPYPSRGDVVPEQGRDRLAPASSSSTSLPHDKHARSGQGSVAASESGTEADDERPSFVRALPPATTRPRKGLKTGEKSEDALLTPSQLDDEERRLERGYFDIKKVSGSTARDHEERAEQEKLLRRRLGEFARRTSEVALMGVIIACVLCGHGVLHTAMQWKVELLSYLLLIIALILAYPVKLSIVDTQAQRTKLWQRFRVPASFDPATVLYPPLLPVLVALCIAPANPAVILPNIVLGLASLPQRLFPRSSRLGGFNVVHWMVSIVPLVLSQNIDSLGAEEKLGVPKIDTALGLHAETLVSLYPLHHAFLVPMHYLTTSSLLISELHLLSVALINLLFFATSPQMVILKACLWIGGVPLLFLSWPVLHWNVTLARVPRWKLRRPGHSAEERKSLVDAVSDLINIQRATAAFRGAEHADSDADEDEAITSIKERLNGVPKLLTTFRTASFGSAERFAPLSAIEPRQLANRLHTVDEPAYGRARRSTLSGGAPPPIQTQPSIKRKPRTRLSWFLQLTAHQAARRKWLYAGYIYVIMATVAMGPVRSYVQSRALHGQDPFGWAISYLFGHLPFLRSIIEATALQSWVPLPLNPPGWHTLHLTFLLNIDEMRHTLGAANVRLLLLAYWISIIASGLLAVFTLTAFVEVDTRRKVFHGVMVAVLLPTVFIDPCYCALGLGLVLAVFLLLEVIRAGLVPPLGSAIGRFVAPYVDGRDLRGPVVVSHIFLLIGCAVPLWFSLACMERAGGRPWVEWEVAGEKRECAMLAGVICVGMGDAAASLIGRRYGRRKWIWVGGKSLEGSAAFVVAVSGGLMAAKAWQVLGGWNDTVEVLSGHLGHEGRAVLMGAWLGSLAKAVFCACGASFMEAVLTGANDNVVVPVALWLLVKGVSL</sequence>
<evidence type="ECO:0000259" key="12">
    <source>
        <dbReference type="Pfam" id="PF11838"/>
    </source>
</evidence>
<feature type="transmembrane region" description="Helical" evidence="10">
    <location>
        <begin position="1465"/>
        <end position="1483"/>
    </location>
</feature>
<feature type="transmembrane region" description="Helical" evidence="10">
    <location>
        <begin position="1658"/>
        <end position="1678"/>
    </location>
</feature>
<feature type="transmembrane region" description="Helical" evidence="10">
    <location>
        <begin position="1078"/>
        <end position="1098"/>
    </location>
</feature>
<feature type="region of interest" description="Disordered" evidence="9">
    <location>
        <begin position="1"/>
        <end position="20"/>
    </location>
</feature>
<keyword evidence="15" id="KW-1185">Reference proteome</keyword>
<feature type="transmembrane region" description="Helical" evidence="10">
    <location>
        <begin position="1779"/>
        <end position="1801"/>
    </location>
</feature>
<keyword evidence="10" id="KW-1133">Transmembrane helix</keyword>
<dbReference type="Pfam" id="PF17900">
    <property type="entry name" value="Peptidase_M1_N"/>
    <property type="match status" value="1"/>
</dbReference>
<name>A0ABR0LH02_9PEZI</name>
<dbReference type="Pfam" id="PF11838">
    <property type="entry name" value="ERAP1_C"/>
    <property type="match status" value="1"/>
</dbReference>
<evidence type="ECO:0000259" key="11">
    <source>
        <dbReference type="Pfam" id="PF01433"/>
    </source>
</evidence>
<keyword evidence="7" id="KW-0862">Zinc</keyword>
<feature type="domain" description="Peptidase M1 membrane alanine aminopeptidase" evidence="11">
    <location>
        <begin position="252"/>
        <end position="469"/>
    </location>
</feature>
<feature type="compositionally biased region" description="Polar residues" evidence="9">
    <location>
        <begin position="978"/>
        <end position="988"/>
    </location>
</feature>
<dbReference type="InterPro" id="IPR014782">
    <property type="entry name" value="Peptidase_M1_dom"/>
</dbReference>